<gene>
    <name evidence="2" type="ORF">AQI88_16120</name>
</gene>
<comment type="similarity">
    <text evidence="1">Belongs to the UPF0166 family.</text>
</comment>
<dbReference type="OrthoDB" id="9795599at2"/>
<evidence type="ECO:0000256" key="1">
    <source>
        <dbReference type="ARBA" id="ARBA00010554"/>
    </source>
</evidence>
<dbReference type="AlphaFoldDB" id="A0A101NMI8"/>
<dbReference type="Proteomes" id="UP000054241">
    <property type="component" value="Unassembled WGS sequence"/>
</dbReference>
<comment type="caution">
    <text evidence="2">The sequence shown here is derived from an EMBL/GenBank/DDBJ whole genome shotgun (WGS) entry which is preliminary data.</text>
</comment>
<organism evidence="2 3">
    <name type="scientific">Streptomyces cellostaticus</name>
    <dbReference type="NCBI Taxonomy" id="67285"/>
    <lineage>
        <taxon>Bacteria</taxon>
        <taxon>Bacillati</taxon>
        <taxon>Actinomycetota</taxon>
        <taxon>Actinomycetes</taxon>
        <taxon>Kitasatosporales</taxon>
        <taxon>Streptomycetaceae</taxon>
        <taxon>Streptomyces</taxon>
    </lineage>
</organism>
<evidence type="ECO:0000313" key="2">
    <source>
        <dbReference type="EMBL" id="KUM95597.1"/>
    </source>
</evidence>
<sequence length="126" mass="13695">MTALTGRALRLTVYIGEDDTWHHKPLYSEIVHRAHTAGLAGASVFRGIEGFGASSRIHTSRLLSLSEDLPVAIVVVDTEERVRAFLPQLDELVGEGLVTLEECEVVRYVGRAAGPDEADPKGEKSL</sequence>
<dbReference type="Gene3D" id="3.30.70.120">
    <property type="match status" value="1"/>
</dbReference>
<name>A0A101NMI8_9ACTN</name>
<dbReference type="InterPro" id="IPR011322">
    <property type="entry name" value="N-reg_PII-like_a/b"/>
</dbReference>
<evidence type="ECO:0000313" key="3">
    <source>
        <dbReference type="Proteomes" id="UP000054241"/>
    </source>
</evidence>
<dbReference type="STRING" id="67285.AQI88_16120"/>
<dbReference type="RefSeq" id="WP_066998789.1">
    <property type="nucleotide sequence ID" value="NZ_BNDU01000006.1"/>
</dbReference>
<dbReference type="InterPro" id="IPR003793">
    <property type="entry name" value="UPF0166"/>
</dbReference>
<accession>A0A101NMI8</accession>
<keyword evidence="3" id="KW-1185">Reference proteome</keyword>
<dbReference type="InterPro" id="IPR015867">
    <property type="entry name" value="N-reg_PII/ATP_PRibTrfase_C"/>
</dbReference>
<dbReference type="EMBL" id="LMWL01000029">
    <property type="protein sequence ID" value="KUM95597.1"/>
    <property type="molecule type" value="Genomic_DNA"/>
</dbReference>
<dbReference type="PANTHER" id="PTHR35983:SF1">
    <property type="entry name" value="UPF0166 PROTEIN TM_0021"/>
    <property type="match status" value="1"/>
</dbReference>
<reference evidence="2 3" key="1">
    <citation type="submission" date="2015-10" db="EMBL/GenBank/DDBJ databases">
        <title>Draft genome sequence of Streptomyces cellostaticus DSM 40189, type strain for the species Streptomyces cellostaticus.</title>
        <authorList>
            <person name="Ruckert C."/>
            <person name="Winkler A."/>
            <person name="Kalinowski J."/>
            <person name="Kampfer P."/>
            <person name="Glaeser S."/>
        </authorList>
    </citation>
    <scope>NUCLEOTIDE SEQUENCE [LARGE SCALE GENOMIC DNA]</scope>
    <source>
        <strain evidence="2 3">DSM 40189</strain>
    </source>
</reference>
<dbReference type="PANTHER" id="PTHR35983">
    <property type="entry name" value="UPF0166 PROTEIN TM_0021"/>
    <property type="match status" value="1"/>
</dbReference>
<proteinExistence type="inferred from homology"/>
<protein>
    <submittedName>
        <fullName evidence="2">Uncharacterized protein</fullName>
    </submittedName>
</protein>
<dbReference type="Pfam" id="PF02641">
    <property type="entry name" value="DUF190"/>
    <property type="match status" value="1"/>
</dbReference>
<dbReference type="SUPFAM" id="SSF54913">
    <property type="entry name" value="GlnB-like"/>
    <property type="match status" value="1"/>
</dbReference>